<evidence type="ECO:0008006" key="3">
    <source>
        <dbReference type="Google" id="ProtNLM"/>
    </source>
</evidence>
<dbReference type="Proteomes" id="UP000031668">
    <property type="component" value="Unassembled WGS sequence"/>
</dbReference>
<dbReference type="AlphaFoldDB" id="A0A0C2MFI6"/>
<protein>
    <recommendedName>
        <fullName evidence="3">Reverse transcriptase/retrotransposon-derived protein RNase H-like domain-containing protein</fullName>
    </recommendedName>
</protein>
<organism evidence="1 2">
    <name type="scientific">Thelohanellus kitauei</name>
    <name type="common">Myxosporean</name>
    <dbReference type="NCBI Taxonomy" id="669202"/>
    <lineage>
        <taxon>Eukaryota</taxon>
        <taxon>Metazoa</taxon>
        <taxon>Cnidaria</taxon>
        <taxon>Myxozoa</taxon>
        <taxon>Myxosporea</taxon>
        <taxon>Bivalvulida</taxon>
        <taxon>Platysporina</taxon>
        <taxon>Myxobolidae</taxon>
        <taxon>Thelohanellus</taxon>
    </lineage>
</organism>
<dbReference type="InterPro" id="IPR043502">
    <property type="entry name" value="DNA/RNA_pol_sf"/>
</dbReference>
<evidence type="ECO:0000313" key="2">
    <source>
        <dbReference type="Proteomes" id="UP000031668"/>
    </source>
</evidence>
<name>A0A0C2MFI6_THEKT</name>
<dbReference type="SUPFAM" id="SSF56672">
    <property type="entry name" value="DNA/RNA polymerases"/>
    <property type="match status" value="1"/>
</dbReference>
<reference evidence="1 2" key="1">
    <citation type="journal article" date="2014" name="Genome Biol. Evol.">
        <title>The genome of the myxosporean Thelohanellus kitauei shows adaptations to nutrient acquisition within its fish host.</title>
        <authorList>
            <person name="Yang Y."/>
            <person name="Xiong J."/>
            <person name="Zhou Z."/>
            <person name="Huo F."/>
            <person name="Miao W."/>
            <person name="Ran C."/>
            <person name="Liu Y."/>
            <person name="Zhang J."/>
            <person name="Feng J."/>
            <person name="Wang M."/>
            <person name="Wang M."/>
            <person name="Wang L."/>
            <person name="Yao B."/>
        </authorList>
    </citation>
    <scope>NUCLEOTIDE SEQUENCE [LARGE SCALE GENOMIC DNA]</scope>
    <source>
        <strain evidence="1">Wuqing</strain>
    </source>
</reference>
<proteinExistence type="predicted"/>
<accession>A0A0C2MFI6</accession>
<keyword evidence="2" id="KW-1185">Reference proteome</keyword>
<dbReference type="EMBL" id="JWZT01003651">
    <property type="protein sequence ID" value="KII65941.1"/>
    <property type="molecule type" value="Genomic_DNA"/>
</dbReference>
<evidence type="ECO:0000313" key="1">
    <source>
        <dbReference type="EMBL" id="KII65941.1"/>
    </source>
</evidence>
<sequence>MPSQTSEDLFMDIIQGRINIYARKLFQALMLPTLFVKGYHQTQIEQHDIPKTAVTAPFHLFNQTKKENIIHPSRLFERLQNYGIVINLEKRVLCEETFRFPRLQNIDIWNLHSPQESFFLVHPHLCNHFTKSCRHTKKELSPSHKTIATFDNTKIASSEATFICQQPPKTTLALTTDASDFFLAGV</sequence>
<comment type="caution">
    <text evidence="1">The sequence shown here is derived from an EMBL/GenBank/DDBJ whole genome shotgun (WGS) entry which is preliminary data.</text>
</comment>
<gene>
    <name evidence="1" type="ORF">RF11_11360</name>
</gene>